<dbReference type="Gene3D" id="2.60.40.10">
    <property type="entry name" value="Immunoglobulins"/>
    <property type="match status" value="1"/>
</dbReference>
<feature type="repeat" description="Filamin" evidence="1">
    <location>
        <begin position="132"/>
        <end position="232"/>
    </location>
</feature>
<reference evidence="3" key="1">
    <citation type="submission" date="2014-05" db="EMBL/GenBank/DDBJ databases">
        <title>The transcriptome of the halophilic microalga Tetraselmis sp. GSL018 isolated from the Great Salt Lake, Utah.</title>
        <authorList>
            <person name="Jinkerson R.E."/>
            <person name="D'Adamo S."/>
            <person name="Posewitz M.C."/>
        </authorList>
    </citation>
    <scope>NUCLEOTIDE SEQUENCE</scope>
    <source>
        <strain evidence="3">GSL018</strain>
    </source>
</reference>
<organism evidence="3">
    <name type="scientific">Tetraselmis sp. GSL018</name>
    <dbReference type="NCBI Taxonomy" id="582737"/>
    <lineage>
        <taxon>Eukaryota</taxon>
        <taxon>Viridiplantae</taxon>
        <taxon>Chlorophyta</taxon>
        <taxon>core chlorophytes</taxon>
        <taxon>Chlorodendrophyceae</taxon>
        <taxon>Chlorodendrales</taxon>
        <taxon>Chlorodendraceae</taxon>
        <taxon>Tetraselmis</taxon>
    </lineage>
</organism>
<feature type="compositionally biased region" description="Basic and acidic residues" evidence="2">
    <location>
        <begin position="1"/>
        <end position="17"/>
    </location>
</feature>
<gene>
    <name evidence="3" type="ORF">TSPGSL018_2534</name>
</gene>
<feature type="repeat" description="Filamin" evidence="1">
    <location>
        <begin position="34"/>
        <end position="128"/>
    </location>
</feature>
<dbReference type="Pfam" id="PF00630">
    <property type="entry name" value="Filamin"/>
    <property type="match status" value="1"/>
</dbReference>
<feature type="non-terminal residue" evidence="3">
    <location>
        <position position="406"/>
    </location>
</feature>
<dbReference type="AlphaFoldDB" id="A0A061RE15"/>
<accession>A0A061RE15</accession>
<name>A0A061RE15_9CHLO</name>
<evidence type="ECO:0000256" key="2">
    <source>
        <dbReference type="SAM" id="MobiDB-lite"/>
    </source>
</evidence>
<dbReference type="SMART" id="SM00557">
    <property type="entry name" value="IG_FLMN"/>
    <property type="match status" value="1"/>
</dbReference>
<dbReference type="InterPro" id="IPR014756">
    <property type="entry name" value="Ig_E-set"/>
</dbReference>
<evidence type="ECO:0000313" key="3">
    <source>
        <dbReference type="EMBL" id="JAC71157.1"/>
    </source>
</evidence>
<dbReference type="SUPFAM" id="SSF81296">
    <property type="entry name" value="E set domains"/>
    <property type="match status" value="1"/>
</dbReference>
<dbReference type="InterPro" id="IPR017868">
    <property type="entry name" value="Filamin/ABP280_repeat-like"/>
</dbReference>
<dbReference type="InterPro" id="IPR013783">
    <property type="entry name" value="Ig-like_fold"/>
</dbReference>
<protein>
    <submittedName>
        <fullName evidence="3">Uncharacterized protein</fullName>
    </submittedName>
</protein>
<feature type="region of interest" description="Disordered" evidence="2">
    <location>
        <begin position="1"/>
        <end position="26"/>
    </location>
</feature>
<dbReference type="PROSITE" id="PS50194">
    <property type="entry name" value="FILAMIN_REPEAT"/>
    <property type="match status" value="2"/>
</dbReference>
<dbReference type="EMBL" id="GBEZ01014960">
    <property type="protein sequence ID" value="JAC71157.1"/>
    <property type="molecule type" value="Transcribed_RNA"/>
</dbReference>
<proteinExistence type="predicted"/>
<dbReference type="InterPro" id="IPR001298">
    <property type="entry name" value="Filamin/ABP280_rpt"/>
</dbReference>
<evidence type="ECO:0000256" key="1">
    <source>
        <dbReference type="PROSITE-ProRule" id="PRU00087"/>
    </source>
</evidence>
<sequence>MAAVKEEAPPALRDRTLVKNPQGLEPLQVPTPPVAVLLDGLHQSEGVVSHRARLNVKIINSNQLESPVTPEDFRVHYISGPIHLAVNVGHVSHDRFRIEYGSHMPGEYTFQLTCRGRNLRGAPALFKICISEPYTCAKSCIAKGPGVNVAYAGKPSRFDILVRDQLGYPRLESAERFSVKIQGPAKCRNAQMTNFMDGKYTMMFNVVKSGIYEISIKLGDEDIGGSPYYLEAKGGDPKPDKTRLLLPELRDGEAHLFAGREGVLQMACYDRFGNLNTNGQCKLKLTIFHEEQSHIVASGKYLRHKNGLYDFALTTQVAGRYRTMAEHLTGDQAVRFSNDARVVVSAGGTDPMSCYVKSTTEAGNAGVPTSAAAGDWLEFTVQTVDAFGNLRPQPVEETPTLQVECQ</sequence>